<protein>
    <recommendedName>
        <fullName evidence="1">HD-GYP domain-containing protein</fullName>
    </recommendedName>
</protein>
<reference evidence="2 3" key="1">
    <citation type="submission" date="2018-02" db="EMBL/GenBank/DDBJ databases">
        <title>Complete genome sequencing of Faecalibacterium prausnitzii strains isolated from the human gut.</title>
        <authorList>
            <person name="Fitzgerald B.C."/>
            <person name="Shkoporov A.N."/>
            <person name="Ross P.R."/>
            <person name="Hill C."/>
        </authorList>
    </citation>
    <scope>NUCLEOTIDE SEQUENCE [LARGE SCALE GENOMIC DNA]</scope>
    <source>
        <strain evidence="2 3">APC942/8-14-2</strain>
    </source>
</reference>
<comment type="caution">
    <text evidence="2">The sequence shown here is derived from an EMBL/GenBank/DDBJ whole genome shotgun (WGS) entry which is preliminary data.</text>
</comment>
<gene>
    <name evidence="2" type="ORF">C4N25_10730</name>
</gene>
<organism evidence="2 3">
    <name type="scientific">Faecalibacterium prausnitzii</name>
    <dbReference type="NCBI Taxonomy" id="853"/>
    <lineage>
        <taxon>Bacteria</taxon>
        <taxon>Bacillati</taxon>
        <taxon>Bacillota</taxon>
        <taxon>Clostridia</taxon>
        <taxon>Eubacteriales</taxon>
        <taxon>Oscillospiraceae</taxon>
        <taxon>Faecalibacterium</taxon>
    </lineage>
</organism>
<dbReference type="RefSeq" id="WP_112116047.1">
    <property type="nucleotide sequence ID" value="NZ_PRKZ01000008.1"/>
</dbReference>
<accession>A0A329TJ82</accession>
<dbReference type="InterPro" id="IPR003607">
    <property type="entry name" value="HD/PDEase_dom"/>
</dbReference>
<dbReference type="InterPro" id="IPR037522">
    <property type="entry name" value="HD_GYP_dom"/>
</dbReference>
<dbReference type="PANTHER" id="PTHR43155">
    <property type="entry name" value="CYCLIC DI-GMP PHOSPHODIESTERASE PA4108-RELATED"/>
    <property type="match status" value="1"/>
</dbReference>
<dbReference type="InterPro" id="IPR006674">
    <property type="entry name" value="HD_domain"/>
</dbReference>
<dbReference type="Pfam" id="PF01966">
    <property type="entry name" value="HD"/>
    <property type="match status" value="1"/>
</dbReference>
<sequence length="608" mass="70089">MDERYTQYIENLRRVRALARPEAHAGMKAADLLEEIKQNAAESYTLMQQSNAILDEVIFSRRAENLTEGEAAGLSEFAGKLFHYANSEDCGIAYKIHVLLLDYARLKQDDRAIIRELYWAGVTMHYMNVRSDDSSINPLGKQVRGYFQEGASYMARYEGFDLETKSYIIRCLGNSRMAMSRHSHADCEAYMEVFDKAMGVIRSPYYRKLDPSIPWDKFEYAMHADRMTLLAYLRDFKDPEIAEKVLESAEYIHREQAKNQTDDERLQNWRLGYFYAMARYHAGRCPVREVVDVLLEAIEKADPKDYSPTGINNNLTSLSSLFYYEAALPPEEKPQYACRLEKMFSKSVSYLNDLPVNQYPRVASNAVRELVEMQAGAERPYRKNMLVYMLAAHKPTYVHSLMVANLTRFFVRRLLWKKPEAMVGTMGYDTVEAVRQHAEELCVMAYECGVYHDIGKSMVTMYVGNNSRRLLDEEFVCVQWHAAFGYELLCKIGHKDDLALAALYHHTYYDGQGGYPKNQPPCPKNMKPIVDALTVADSLDAATDNIGRCYTAAKPLEKLIEELRAQKGSRYAPAVVELFDDPDFCTEFRRKLYESRQSVYLEVYRETI</sequence>
<dbReference type="Proteomes" id="UP000251634">
    <property type="component" value="Unassembled WGS sequence"/>
</dbReference>
<evidence type="ECO:0000259" key="1">
    <source>
        <dbReference type="PROSITE" id="PS51832"/>
    </source>
</evidence>
<dbReference type="AlphaFoldDB" id="A0A329TJ82"/>
<dbReference type="PANTHER" id="PTHR43155:SF2">
    <property type="entry name" value="CYCLIC DI-GMP PHOSPHODIESTERASE PA4108"/>
    <property type="match status" value="1"/>
</dbReference>
<dbReference type="CDD" id="cd00077">
    <property type="entry name" value="HDc"/>
    <property type="match status" value="1"/>
</dbReference>
<dbReference type="EMBL" id="PRKZ01000008">
    <property type="protein sequence ID" value="RAW48586.1"/>
    <property type="molecule type" value="Genomic_DNA"/>
</dbReference>
<name>A0A329TJ82_9FIRM</name>
<dbReference type="Gene3D" id="1.10.3210.10">
    <property type="entry name" value="Hypothetical protein af1432"/>
    <property type="match status" value="1"/>
</dbReference>
<proteinExistence type="predicted"/>
<dbReference type="SUPFAM" id="SSF109604">
    <property type="entry name" value="HD-domain/PDEase-like"/>
    <property type="match status" value="1"/>
</dbReference>
<evidence type="ECO:0000313" key="3">
    <source>
        <dbReference type="Proteomes" id="UP000251634"/>
    </source>
</evidence>
<dbReference type="PROSITE" id="PS51832">
    <property type="entry name" value="HD_GYP"/>
    <property type="match status" value="1"/>
</dbReference>
<evidence type="ECO:0000313" key="2">
    <source>
        <dbReference type="EMBL" id="RAW48586.1"/>
    </source>
</evidence>
<feature type="domain" description="HD-GYP" evidence="1">
    <location>
        <begin position="390"/>
        <end position="594"/>
    </location>
</feature>